<protein>
    <submittedName>
        <fullName evidence="1">Uncharacterized protein</fullName>
    </submittedName>
</protein>
<name>E0DDY8_9CORY</name>
<gene>
    <name evidence="1" type="ORF">HMPREF0299_7657</name>
</gene>
<dbReference type="AlphaFoldDB" id="E0DDY8"/>
<reference evidence="1" key="1">
    <citation type="submission" date="2010-08" db="EMBL/GenBank/DDBJ databases">
        <authorList>
            <person name="Harkins D.M."/>
            <person name="Madupu R."/>
            <person name="Durkin A.S."/>
            <person name="Torralba M."/>
            <person name="Methe B."/>
            <person name="Sutton G.G."/>
            <person name="Nelson K.E."/>
        </authorList>
    </citation>
    <scope>NUCLEOTIDE SEQUENCE [LARGE SCALE GENOMIC DNA]</scope>
    <source>
        <strain evidence="1">ATCC 14266</strain>
    </source>
</reference>
<sequence length="46" mass="5104">MGGALGVRICKQFFRHKWITRVKDSRAVKLTPSGKNMLTDLGVSLS</sequence>
<dbReference type="Proteomes" id="UP000004218">
    <property type="component" value="Unassembled WGS sequence"/>
</dbReference>
<dbReference type="EMBL" id="ACSH02000004">
    <property type="protein sequence ID" value="EFM49546.1"/>
    <property type="molecule type" value="Genomic_DNA"/>
</dbReference>
<evidence type="ECO:0000313" key="2">
    <source>
        <dbReference type="Proteomes" id="UP000004218"/>
    </source>
</evidence>
<accession>E0DDY8</accession>
<keyword evidence="2" id="KW-1185">Reference proteome</keyword>
<evidence type="ECO:0000313" key="1">
    <source>
        <dbReference type="EMBL" id="EFM49546.1"/>
    </source>
</evidence>
<organism evidence="1 2">
    <name type="scientific">Corynebacterium matruchotii ATCC 14266</name>
    <dbReference type="NCBI Taxonomy" id="553207"/>
    <lineage>
        <taxon>Bacteria</taxon>
        <taxon>Bacillati</taxon>
        <taxon>Actinomycetota</taxon>
        <taxon>Actinomycetes</taxon>
        <taxon>Mycobacteriales</taxon>
        <taxon>Corynebacteriaceae</taxon>
        <taxon>Corynebacterium</taxon>
    </lineage>
</organism>
<proteinExistence type="predicted"/>
<comment type="caution">
    <text evidence="1">The sequence shown here is derived from an EMBL/GenBank/DDBJ whole genome shotgun (WGS) entry which is preliminary data.</text>
</comment>